<organism evidence="14 15">
    <name type="scientific">Candidula unifasciata</name>
    <dbReference type="NCBI Taxonomy" id="100452"/>
    <lineage>
        <taxon>Eukaryota</taxon>
        <taxon>Metazoa</taxon>
        <taxon>Spiralia</taxon>
        <taxon>Lophotrochozoa</taxon>
        <taxon>Mollusca</taxon>
        <taxon>Gastropoda</taxon>
        <taxon>Heterobranchia</taxon>
        <taxon>Euthyneura</taxon>
        <taxon>Panpulmonata</taxon>
        <taxon>Eupulmonata</taxon>
        <taxon>Stylommatophora</taxon>
        <taxon>Helicina</taxon>
        <taxon>Helicoidea</taxon>
        <taxon>Geomitridae</taxon>
        <taxon>Candidula</taxon>
    </lineage>
</organism>
<comment type="caution">
    <text evidence="14">The sequence shown here is derived from an EMBL/GenBank/DDBJ whole genome shotgun (WGS) entry which is preliminary data.</text>
</comment>
<dbReference type="Proteomes" id="UP000678393">
    <property type="component" value="Unassembled WGS sequence"/>
</dbReference>
<evidence type="ECO:0000256" key="1">
    <source>
        <dbReference type="ARBA" id="ARBA00004319"/>
    </source>
</evidence>
<dbReference type="Pfam" id="PF13499">
    <property type="entry name" value="EF-hand_7"/>
    <property type="match status" value="1"/>
</dbReference>
<keyword evidence="6" id="KW-0106">Calcium</keyword>
<comment type="subunit">
    <text evidence="10">Interacts with PCSK6 (immature form including the propeptide); probably involved in the maturation and the secretion of PCSK6.</text>
</comment>
<gene>
    <name evidence="14" type="ORF">CUNI_LOCUS18379</name>
</gene>
<keyword evidence="8" id="KW-0143">Chaperone</keyword>
<evidence type="ECO:0000313" key="15">
    <source>
        <dbReference type="Proteomes" id="UP000678393"/>
    </source>
</evidence>
<sequence length="321" mass="37602">MVKLCICLLGIFLLAVTHSSAIPTSEERQRVFDKPLSDEDHDNGEHNPDYDHEAFLGEEQAKKFDQLTPEESKSRLAIIVDKIDRDGDGEVTQQELQGWIQYVQRRYIVSDTERTWQDHDVDSDGTLTWEKYQKRTFGYSDEPVEGSPTFGYKKMIDRDRRRWEYADEDKDGKLTKEEFTTFLHPEETERMRFIIVEETVEDIDKDGDGFISLEEYITDLWPRSDEDAAKDEPEWVKSEREQFLSFRDKNKDGKMDKTEVMDWIIPPDYDHSVAEAKHLIFEADVNKDGKLSKEEILDKFDLFVGSQATDFGEALTKHDEF</sequence>
<feature type="domain" description="EF-hand" evidence="13">
    <location>
        <begin position="71"/>
        <end position="106"/>
    </location>
</feature>
<keyword evidence="5" id="KW-0256">Endoplasmic reticulum</keyword>
<dbReference type="Pfam" id="PF13202">
    <property type="entry name" value="EF-hand_5"/>
    <property type="match status" value="2"/>
</dbReference>
<evidence type="ECO:0000256" key="6">
    <source>
        <dbReference type="ARBA" id="ARBA00022837"/>
    </source>
</evidence>
<evidence type="ECO:0000256" key="10">
    <source>
        <dbReference type="ARBA" id="ARBA00063143"/>
    </source>
</evidence>
<reference evidence="14" key="1">
    <citation type="submission" date="2021-04" db="EMBL/GenBank/DDBJ databases">
        <authorList>
            <consortium name="Molecular Ecology Group"/>
        </authorList>
    </citation>
    <scope>NUCLEOTIDE SEQUENCE</scope>
</reference>
<dbReference type="PROSITE" id="PS00018">
    <property type="entry name" value="EF_HAND_1"/>
    <property type="match status" value="5"/>
</dbReference>
<keyword evidence="2" id="KW-0479">Metal-binding</keyword>
<proteinExistence type="predicted"/>
<dbReference type="GO" id="GO:0015031">
    <property type="term" value="P:protein transport"/>
    <property type="evidence" value="ECO:0007669"/>
    <property type="project" value="UniProtKB-ARBA"/>
</dbReference>
<dbReference type="InterPro" id="IPR018247">
    <property type="entry name" value="EF_Hand_1_Ca_BS"/>
</dbReference>
<comment type="subcellular location">
    <subcellularLocation>
        <location evidence="1">Endoplasmic reticulum lumen</location>
    </subcellularLocation>
</comment>
<keyword evidence="15" id="KW-1185">Reference proteome</keyword>
<evidence type="ECO:0000256" key="11">
    <source>
        <dbReference type="ARBA" id="ARBA00072696"/>
    </source>
</evidence>
<feature type="signal peptide" evidence="12">
    <location>
        <begin position="1"/>
        <end position="21"/>
    </location>
</feature>
<dbReference type="AlphaFoldDB" id="A0A8S4A316"/>
<dbReference type="PANTHER" id="PTHR10827">
    <property type="entry name" value="RETICULOCALBIN"/>
    <property type="match status" value="1"/>
</dbReference>
<feature type="domain" description="EF-hand" evidence="13">
    <location>
        <begin position="154"/>
        <end position="189"/>
    </location>
</feature>
<dbReference type="Gene3D" id="1.10.238.10">
    <property type="entry name" value="EF-hand"/>
    <property type="match status" value="2"/>
</dbReference>
<keyword evidence="3 12" id="KW-0732">Signal</keyword>
<evidence type="ECO:0000256" key="9">
    <source>
        <dbReference type="ARBA" id="ARBA00056975"/>
    </source>
</evidence>
<dbReference type="InterPro" id="IPR011992">
    <property type="entry name" value="EF-hand-dom_pair"/>
</dbReference>
<feature type="domain" description="EF-hand" evidence="13">
    <location>
        <begin position="191"/>
        <end position="226"/>
    </location>
</feature>
<dbReference type="SMART" id="SM00054">
    <property type="entry name" value="EFh"/>
    <property type="match status" value="4"/>
</dbReference>
<feature type="domain" description="EF-hand" evidence="13">
    <location>
        <begin position="271"/>
        <end position="306"/>
    </location>
</feature>
<dbReference type="SUPFAM" id="SSF47473">
    <property type="entry name" value="EF-hand"/>
    <property type="match status" value="2"/>
</dbReference>
<dbReference type="EMBL" id="CAJHNH020005668">
    <property type="protein sequence ID" value="CAG5132821.1"/>
    <property type="molecule type" value="Genomic_DNA"/>
</dbReference>
<dbReference type="InterPro" id="IPR002048">
    <property type="entry name" value="EF_hand_dom"/>
</dbReference>
<feature type="chain" id="PRO_5035830256" description="Reticulocalbin-3" evidence="12">
    <location>
        <begin position="22"/>
        <end position="321"/>
    </location>
</feature>
<protein>
    <recommendedName>
        <fullName evidence="11">Reticulocalbin-3</fullName>
    </recommendedName>
</protein>
<evidence type="ECO:0000256" key="12">
    <source>
        <dbReference type="SAM" id="SignalP"/>
    </source>
</evidence>
<evidence type="ECO:0000256" key="8">
    <source>
        <dbReference type="ARBA" id="ARBA00023186"/>
    </source>
</evidence>
<dbReference type="GO" id="GO:0005509">
    <property type="term" value="F:calcium ion binding"/>
    <property type="evidence" value="ECO:0007669"/>
    <property type="project" value="InterPro"/>
</dbReference>
<dbReference type="FunFam" id="1.10.238.10:FF:000090">
    <property type="entry name" value="calumenin isoform X2"/>
    <property type="match status" value="1"/>
</dbReference>
<evidence type="ECO:0000256" key="4">
    <source>
        <dbReference type="ARBA" id="ARBA00022737"/>
    </source>
</evidence>
<evidence type="ECO:0000256" key="2">
    <source>
        <dbReference type="ARBA" id="ARBA00022723"/>
    </source>
</evidence>
<name>A0A8S4A316_9EUPU</name>
<dbReference type="FunFam" id="1.10.238.10:FF:000104">
    <property type="entry name" value="calumenin isoform X1"/>
    <property type="match status" value="1"/>
</dbReference>
<keyword evidence="4" id="KW-0677">Repeat</keyword>
<accession>A0A8S4A316</accession>
<dbReference type="CDD" id="cd16226">
    <property type="entry name" value="EFh_CREC_Calumenin_like"/>
    <property type="match status" value="1"/>
</dbReference>
<comment type="function">
    <text evidence="9">Probable molecular chaperone assisting protein biosynthesis and transport in the endoplasmic reticulum. Required for the proper biosynthesis and transport of pulmonary surfactant-associated protein A/SP-A, pulmonary surfactant-associated protein D/SP-D and the lipid transporter ABCA3. By regulating both the proper expression and the degradation through the endoplasmic reticulum-associated protein degradation pathway of these proteins plays a crucial role in pulmonary surfactant homeostasis. Has an anti-fibrotic activity by negatively regulating the secretion of type I and type III collagens. This calcium-binding protein also transiently associates with immature PCSK6 and regulates its secretion.</text>
</comment>
<evidence type="ECO:0000256" key="3">
    <source>
        <dbReference type="ARBA" id="ARBA00022729"/>
    </source>
</evidence>
<dbReference type="PROSITE" id="PS50222">
    <property type="entry name" value="EF_HAND_2"/>
    <property type="match status" value="4"/>
</dbReference>
<dbReference type="OrthoDB" id="293868at2759"/>
<evidence type="ECO:0000256" key="7">
    <source>
        <dbReference type="ARBA" id="ARBA00023180"/>
    </source>
</evidence>
<evidence type="ECO:0000313" key="14">
    <source>
        <dbReference type="EMBL" id="CAG5132821.1"/>
    </source>
</evidence>
<dbReference type="GO" id="GO:0005788">
    <property type="term" value="C:endoplasmic reticulum lumen"/>
    <property type="evidence" value="ECO:0007669"/>
    <property type="project" value="UniProtKB-SubCell"/>
</dbReference>
<evidence type="ECO:0000256" key="5">
    <source>
        <dbReference type="ARBA" id="ARBA00022824"/>
    </source>
</evidence>
<dbReference type="PANTHER" id="PTHR10827:SF52">
    <property type="entry name" value="IP16409P"/>
    <property type="match status" value="1"/>
</dbReference>
<evidence type="ECO:0000259" key="13">
    <source>
        <dbReference type="PROSITE" id="PS50222"/>
    </source>
</evidence>
<keyword evidence="7" id="KW-0325">Glycoprotein</keyword>